<evidence type="ECO:0000256" key="7">
    <source>
        <dbReference type="SAM" id="MobiDB-lite"/>
    </source>
</evidence>
<evidence type="ECO:0000256" key="3">
    <source>
        <dbReference type="ARBA" id="ARBA00022729"/>
    </source>
</evidence>
<dbReference type="RefSeq" id="WP_394829353.1">
    <property type="nucleotide sequence ID" value="NZ_CP089984.1"/>
</dbReference>
<evidence type="ECO:0000259" key="9">
    <source>
        <dbReference type="Pfam" id="PF02868"/>
    </source>
</evidence>
<gene>
    <name evidence="11" type="ORF">LZC94_21350</name>
</gene>
<keyword evidence="3" id="KW-0732">Signal</keyword>
<dbReference type="PANTHER" id="PTHR33794:SF1">
    <property type="entry name" value="BACILLOLYSIN"/>
    <property type="match status" value="1"/>
</dbReference>
<dbReference type="SUPFAM" id="SSF55486">
    <property type="entry name" value="Metalloproteases ('zincins'), catalytic domain"/>
    <property type="match status" value="1"/>
</dbReference>
<dbReference type="InterPro" id="IPR013856">
    <property type="entry name" value="Peptidase_M4_domain"/>
</dbReference>
<keyword evidence="6" id="KW-0482">Metalloprotease</keyword>
<evidence type="ECO:0000256" key="2">
    <source>
        <dbReference type="ARBA" id="ARBA00022723"/>
    </source>
</evidence>
<keyword evidence="12" id="KW-1185">Reference proteome</keyword>
<dbReference type="Gene3D" id="3.10.170.10">
    <property type="match status" value="1"/>
</dbReference>
<sequence>MSEGTGTDWITDQHPVFHTMSFAVPKKHAVPLEGGPREAAVLSMLARYKEVFGMRDPVVEWKHFRTNLDDQGFSHLRFYQQSRGVRVYGGDWIASVNARGELASMSGVYVPGVDAVDLSPTQTREQAADAARGDVKREWRGAANIGAEASPDPLIYAAEGVPPALAFAVRTDTVVDGFRHTDDSFVDAHTGAVLGRFDATHSQGATPYASGRSSKSYPPYNVQATDIRFPVSASNPPILDGRTRSGVRIQTLSHTSSDPITGSSLTNWTDTTRPSGAAIDAQANLARVVDAYEDLYKRKSFGDGKDVLAYINANDKGPINASMETDPFSGLFGWCNASFYFGDGDPARGYFPLSAAVDIVAHEFTHAIALCAWGGSIVPTPKAVDEAMSDILAMFITSKIEGGHPTALGRSTNVRHQPLRDLANPPCDRMDALSDTSLCPTYKFGWLDRPEPHSAGGIITYAWYLMTFGGTHKSTGQRVPCGLGWERSSRLWYQVQANEMPSSPDYKAAANATLSAGRKQNAPLQPIACAWVAAQVLKADDVKKQWNVDCPGASDAGVDSSPDGSSGIPDGGLYDPNAGPLVVCPAGPLIP</sequence>
<evidence type="ECO:0000259" key="8">
    <source>
        <dbReference type="Pfam" id="PF01447"/>
    </source>
</evidence>
<protein>
    <submittedName>
        <fullName evidence="11">M4 family metallopeptidase</fullName>
    </submittedName>
</protein>
<dbReference type="Pfam" id="PF07504">
    <property type="entry name" value="FTP"/>
    <property type="match status" value="1"/>
</dbReference>
<feature type="region of interest" description="Disordered" evidence="7">
    <location>
        <begin position="552"/>
        <end position="572"/>
    </location>
</feature>
<evidence type="ECO:0000313" key="12">
    <source>
        <dbReference type="Proteomes" id="UP001370348"/>
    </source>
</evidence>
<reference evidence="11 12" key="1">
    <citation type="submission" date="2021-12" db="EMBL/GenBank/DDBJ databases">
        <title>Discovery of the Pendulisporaceae a myxobacterial family with distinct sporulation behavior and unique specialized metabolism.</title>
        <authorList>
            <person name="Garcia R."/>
            <person name="Popoff A."/>
            <person name="Bader C.D."/>
            <person name="Loehr J."/>
            <person name="Walesch S."/>
            <person name="Walt C."/>
            <person name="Boldt J."/>
            <person name="Bunk B."/>
            <person name="Haeckl F.J.F.P.J."/>
            <person name="Gunesch A.P."/>
            <person name="Birkelbach J."/>
            <person name="Nuebel U."/>
            <person name="Pietschmann T."/>
            <person name="Bach T."/>
            <person name="Mueller R."/>
        </authorList>
    </citation>
    <scope>NUCLEOTIDE SEQUENCE [LARGE SCALE GENOMIC DNA]</scope>
    <source>
        <strain evidence="11 12">MSr11954</strain>
    </source>
</reference>
<dbReference type="EMBL" id="CP089984">
    <property type="protein sequence ID" value="WXB19758.1"/>
    <property type="molecule type" value="Genomic_DNA"/>
</dbReference>
<name>A0ABZ2MB70_9BACT</name>
<dbReference type="Proteomes" id="UP001370348">
    <property type="component" value="Chromosome"/>
</dbReference>
<evidence type="ECO:0000313" key="11">
    <source>
        <dbReference type="EMBL" id="WXB19758.1"/>
    </source>
</evidence>
<evidence type="ECO:0000256" key="4">
    <source>
        <dbReference type="ARBA" id="ARBA00022801"/>
    </source>
</evidence>
<evidence type="ECO:0000256" key="5">
    <source>
        <dbReference type="ARBA" id="ARBA00022833"/>
    </source>
</evidence>
<keyword evidence="5" id="KW-0862">Zinc</keyword>
<evidence type="ECO:0000259" key="10">
    <source>
        <dbReference type="Pfam" id="PF07504"/>
    </source>
</evidence>
<accession>A0ABZ2MB70</accession>
<dbReference type="InterPro" id="IPR027268">
    <property type="entry name" value="Peptidase_M4/M1_CTD_sf"/>
</dbReference>
<keyword evidence="1" id="KW-0645">Protease</keyword>
<dbReference type="Pfam" id="PF01447">
    <property type="entry name" value="Peptidase_M4"/>
    <property type="match status" value="1"/>
</dbReference>
<keyword evidence="4" id="KW-0378">Hydrolase</keyword>
<evidence type="ECO:0000256" key="6">
    <source>
        <dbReference type="ARBA" id="ARBA00023049"/>
    </source>
</evidence>
<dbReference type="Pfam" id="PF02868">
    <property type="entry name" value="Peptidase_M4_C"/>
    <property type="match status" value="1"/>
</dbReference>
<keyword evidence="2" id="KW-0479">Metal-binding</keyword>
<dbReference type="InterPro" id="IPR001570">
    <property type="entry name" value="Peptidase_M4_C_domain"/>
</dbReference>
<dbReference type="InterPro" id="IPR011096">
    <property type="entry name" value="FTP_domain"/>
</dbReference>
<dbReference type="PANTHER" id="PTHR33794">
    <property type="entry name" value="BACILLOLYSIN"/>
    <property type="match status" value="1"/>
</dbReference>
<dbReference type="Gene3D" id="3.10.450.490">
    <property type="match status" value="1"/>
</dbReference>
<dbReference type="InterPro" id="IPR050728">
    <property type="entry name" value="Zinc_Metalloprotease_M4"/>
</dbReference>
<feature type="domain" description="Peptidase M4" evidence="8">
    <location>
        <begin position="252"/>
        <end position="368"/>
    </location>
</feature>
<evidence type="ECO:0000256" key="1">
    <source>
        <dbReference type="ARBA" id="ARBA00022670"/>
    </source>
</evidence>
<feature type="domain" description="FTP" evidence="10">
    <location>
        <begin position="65"/>
        <end position="107"/>
    </location>
</feature>
<feature type="domain" description="Peptidase M4 C-terminal" evidence="9">
    <location>
        <begin position="383"/>
        <end position="535"/>
    </location>
</feature>
<dbReference type="Gene3D" id="1.10.390.10">
    <property type="entry name" value="Neutral Protease Domain 2"/>
    <property type="match status" value="1"/>
</dbReference>
<proteinExistence type="predicted"/>
<organism evidence="11 12">
    <name type="scientific">Pendulispora albinea</name>
    <dbReference type="NCBI Taxonomy" id="2741071"/>
    <lineage>
        <taxon>Bacteria</taxon>
        <taxon>Pseudomonadati</taxon>
        <taxon>Myxococcota</taxon>
        <taxon>Myxococcia</taxon>
        <taxon>Myxococcales</taxon>
        <taxon>Sorangiineae</taxon>
        <taxon>Pendulisporaceae</taxon>
        <taxon>Pendulispora</taxon>
    </lineage>
</organism>